<dbReference type="Pfam" id="PF13442">
    <property type="entry name" value="Cytochrome_CBB3"/>
    <property type="match status" value="1"/>
</dbReference>
<dbReference type="Proteomes" id="UP000199412">
    <property type="component" value="Unassembled WGS sequence"/>
</dbReference>
<comment type="subcellular location">
    <subcellularLocation>
        <location evidence="1">Periplasm</location>
    </subcellularLocation>
</comment>
<keyword evidence="4 9" id="KW-0479">Metal-binding</keyword>
<evidence type="ECO:0000259" key="11">
    <source>
        <dbReference type="PROSITE" id="PS51007"/>
    </source>
</evidence>
<evidence type="ECO:0000256" key="8">
    <source>
        <dbReference type="PIRSR" id="PIRSR000005-1"/>
    </source>
</evidence>
<evidence type="ECO:0000256" key="1">
    <source>
        <dbReference type="ARBA" id="ARBA00004418"/>
    </source>
</evidence>
<evidence type="ECO:0000313" key="12">
    <source>
        <dbReference type="EMBL" id="SDD61353.1"/>
    </source>
</evidence>
<reference evidence="12 13" key="1">
    <citation type="submission" date="2016-10" db="EMBL/GenBank/DDBJ databases">
        <authorList>
            <person name="de Groot N.N."/>
        </authorList>
    </citation>
    <scope>NUCLEOTIDE SEQUENCE [LARGE SCALE GENOMIC DNA]</scope>
    <source>
        <strain evidence="12 13">ATCC 700224</strain>
    </source>
</reference>
<dbReference type="PIRSF" id="PIRSF000005">
    <property type="entry name" value="Cytochrome_c4"/>
    <property type="match status" value="1"/>
</dbReference>
<evidence type="ECO:0000256" key="5">
    <source>
        <dbReference type="ARBA" id="ARBA00022764"/>
    </source>
</evidence>
<evidence type="ECO:0000256" key="6">
    <source>
        <dbReference type="ARBA" id="ARBA00022982"/>
    </source>
</evidence>
<dbReference type="PROSITE" id="PS51007">
    <property type="entry name" value="CYTC"/>
    <property type="match status" value="1"/>
</dbReference>
<keyword evidence="7 9" id="KW-0408">Iron</keyword>
<evidence type="ECO:0000256" key="9">
    <source>
        <dbReference type="PIRSR" id="PIRSR000005-2"/>
    </source>
</evidence>
<dbReference type="GO" id="GO:0009055">
    <property type="term" value="F:electron transfer activity"/>
    <property type="evidence" value="ECO:0007669"/>
    <property type="project" value="InterPro"/>
</dbReference>
<protein>
    <submittedName>
        <fullName evidence="12">Cytochrome subunit of sulfide dehydrogenase</fullName>
    </submittedName>
</protein>
<keyword evidence="3 8" id="KW-0349">Heme</keyword>
<dbReference type="InterPro" id="IPR024167">
    <property type="entry name" value="Cytochrome_c4-like"/>
</dbReference>
<comment type="PTM">
    <text evidence="8">Binds 2 heme c groups covalently per subunit.</text>
</comment>
<feature type="binding site" description="axial binding residue" evidence="9">
    <location>
        <position position="88"/>
    </location>
    <ligand>
        <name>heme c</name>
        <dbReference type="ChEBI" id="CHEBI:61717"/>
        <label>1</label>
    </ligand>
    <ligandPart>
        <name>Fe</name>
        <dbReference type="ChEBI" id="CHEBI:18248"/>
    </ligandPart>
</feature>
<evidence type="ECO:0000256" key="4">
    <source>
        <dbReference type="ARBA" id="ARBA00022723"/>
    </source>
</evidence>
<feature type="signal peptide" evidence="10">
    <location>
        <begin position="1"/>
        <end position="28"/>
    </location>
</feature>
<dbReference type="InterPro" id="IPR036909">
    <property type="entry name" value="Cyt_c-like_dom_sf"/>
</dbReference>
<feature type="binding site" description="covalent" evidence="8">
    <location>
        <position position="139"/>
    </location>
    <ligand>
        <name>heme c</name>
        <dbReference type="ChEBI" id="CHEBI:61717"/>
        <label>2</label>
    </ligand>
</feature>
<gene>
    <name evidence="12" type="ORF">SAMN05421720_10144</name>
</gene>
<evidence type="ECO:0000256" key="7">
    <source>
        <dbReference type="ARBA" id="ARBA00023004"/>
    </source>
</evidence>
<dbReference type="GO" id="GO:0020037">
    <property type="term" value="F:heme binding"/>
    <property type="evidence" value="ECO:0007669"/>
    <property type="project" value="InterPro"/>
</dbReference>
<accession>A0A1G6W6M1</accession>
<keyword evidence="10" id="KW-0732">Signal</keyword>
<dbReference type="GO" id="GO:0005506">
    <property type="term" value="F:iron ion binding"/>
    <property type="evidence" value="ECO:0007669"/>
    <property type="project" value="InterPro"/>
</dbReference>
<dbReference type="AlphaFoldDB" id="A0A1G6W6M1"/>
<dbReference type="PANTHER" id="PTHR33751">
    <property type="entry name" value="CBB3-TYPE CYTOCHROME C OXIDASE SUBUNIT FIXP"/>
    <property type="match status" value="1"/>
</dbReference>
<keyword evidence="6" id="KW-0249">Electron transport</keyword>
<dbReference type="InterPro" id="IPR050597">
    <property type="entry name" value="Cytochrome_c_Oxidase_Subunit"/>
</dbReference>
<sequence>MGARQQGTRRWAATLVVAFAATAMPALAQADETEDMTVEVMAGACTYCHGTDGNGIGEAIPSIAGMPEDQFAYMMVTYQDGSNPATVMGRVARGYTEDQIQALAAYFGGKPFERPPQPWIDESVVAEGKELAAEYCESCHENEGRDGEGVGILAGQKLQYMRFSVADFLSEAREMERRQARKFRELMDDHGEEGFEKILNYYASVQ</sequence>
<dbReference type="GO" id="GO:0042597">
    <property type="term" value="C:periplasmic space"/>
    <property type="evidence" value="ECO:0007669"/>
    <property type="project" value="UniProtKB-SubCell"/>
</dbReference>
<dbReference type="RefSeq" id="WP_092780378.1">
    <property type="nucleotide sequence ID" value="NZ_FNAP01000001.1"/>
</dbReference>
<organism evidence="12 13">
    <name type="scientific">Rhodospira trueperi</name>
    <dbReference type="NCBI Taxonomy" id="69960"/>
    <lineage>
        <taxon>Bacteria</taxon>
        <taxon>Pseudomonadati</taxon>
        <taxon>Pseudomonadota</taxon>
        <taxon>Alphaproteobacteria</taxon>
        <taxon>Rhodospirillales</taxon>
        <taxon>Rhodospirillaceae</taxon>
        <taxon>Rhodospira</taxon>
    </lineage>
</organism>
<feature type="binding site" description="axial binding residue" evidence="9">
    <location>
        <position position="140"/>
    </location>
    <ligand>
        <name>heme c</name>
        <dbReference type="ChEBI" id="CHEBI:61717"/>
        <label>2</label>
    </ligand>
    <ligandPart>
        <name>Fe</name>
        <dbReference type="ChEBI" id="CHEBI:18248"/>
    </ligandPart>
</feature>
<keyword evidence="13" id="KW-1185">Reference proteome</keyword>
<evidence type="ECO:0000256" key="2">
    <source>
        <dbReference type="ARBA" id="ARBA00022448"/>
    </source>
</evidence>
<feature type="binding site" description="covalent" evidence="8">
    <location>
        <position position="45"/>
    </location>
    <ligand>
        <name>heme c</name>
        <dbReference type="ChEBI" id="CHEBI:61717"/>
        <label>1</label>
    </ligand>
</feature>
<proteinExistence type="predicted"/>
<feature type="domain" description="Cytochrome c" evidence="11">
    <location>
        <begin position="30"/>
        <end position="111"/>
    </location>
</feature>
<dbReference type="PANTHER" id="PTHR33751:SF9">
    <property type="entry name" value="CYTOCHROME C4"/>
    <property type="match status" value="1"/>
</dbReference>
<evidence type="ECO:0000256" key="10">
    <source>
        <dbReference type="SAM" id="SignalP"/>
    </source>
</evidence>
<feature type="chain" id="PRO_5011689389" evidence="10">
    <location>
        <begin position="29"/>
        <end position="206"/>
    </location>
</feature>
<keyword evidence="5" id="KW-0574">Periplasm</keyword>
<feature type="binding site" description="covalent" evidence="8">
    <location>
        <position position="136"/>
    </location>
    <ligand>
        <name>heme c</name>
        <dbReference type="ChEBI" id="CHEBI:61717"/>
        <label>2</label>
    </ligand>
</feature>
<feature type="binding site" description="covalent" evidence="8">
    <location>
        <position position="48"/>
    </location>
    <ligand>
        <name>heme c</name>
        <dbReference type="ChEBI" id="CHEBI:61717"/>
        <label>1</label>
    </ligand>
</feature>
<dbReference type="SUPFAM" id="SSF46626">
    <property type="entry name" value="Cytochrome c"/>
    <property type="match status" value="2"/>
</dbReference>
<evidence type="ECO:0000256" key="3">
    <source>
        <dbReference type="ARBA" id="ARBA00022617"/>
    </source>
</evidence>
<keyword evidence="2" id="KW-0813">Transport</keyword>
<dbReference type="InterPro" id="IPR009056">
    <property type="entry name" value="Cyt_c-like_dom"/>
</dbReference>
<dbReference type="Gene3D" id="1.10.760.10">
    <property type="entry name" value="Cytochrome c-like domain"/>
    <property type="match status" value="2"/>
</dbReference>
<name>A0A1G6W6M1_9PROT</name>
<dbReference type="EMBL" id="FNAP01000001">
    <property type="protein sequence ID" value="SDD61353.1"/>
    <property type="molecule type" value="Genomic_DNA"/>
</dbReference>
<dbReference type="OrthoDB" id="9808603at2"/>
<dbReference type="STRING" id="69960.SAMN05421720_10144"/>
<evidence type="ECO:0000313" key="13">
    <source>
        <dbReference type="Proteomes" id="UP000199412"/>
    </source>
</evidence>
<feature type="binding site" description="axial binding residue" evidence="9">
    <location>
        <position position="49"/>
    </location>
    <ligand>
        <name>heme c</name>
        <dbReference type="ChEBI" id="CHEBI:61717"/>
        <label>1</label>
    </ligand>
    <ligandPart>
        <name>Fe</name>
        <dbReference type="ChEBI" id="CHEBI:18248"/>
    </ligandPart>
</feature>